<sequence length="12" mass="1438">MKVDWLRSVNSC</sequence>
<evidence type="ECO:0000313" key="1">
    <source>
        <dbReference type="EMBL" id="JAH63501.1"/>
    </source>
</evidence>
<reference evidence="1" key="2">
    <citation type="journal article" date="2015" name="Fish Shellfish Immunol.">
        <title>Early steps in the European eel (Anguilla anguilla)-Vibrio vulnificus interaction in the gills: Role of the RtxA13 toxin.</title>
        <authorList>
            <person name="Callol A."/>
            <person name="Pajuelo D."/>
            <person name="Ebbesson L."/>
            <person name="Teles M."/>
            <person name="MacKenzie S."/>
            <person name="Amaro C."/>
        </authorList>
    </citation>
    <scope>NUCLEOTIDE SEQUENCE</scope>
</reference>
<accession>A0A0E9UCE5</accession>
<dbReference type="EMBL" id="GBXM01045076">
    <property type="protein sequence ID" value="JAH63501.1"/>
    <property type="molecule type" value="Transcribed_RNA"/>
</dbReference>
<name>A0A0E9UCE5_ANGAN</name>
<organism evidence="1">
    <name type="scientific">Anguilla anguilla</name>
    <name type="common">European freshwater eel</name>
    <name type="synonym">Muraena anguilla</name>
    <dbReference type="NCBI Taxonomy" id="7936"/>
    <lineage>
        <taxon>Eukaryota</taxon>
        <taxon>Metazoa</taxon>
        <taxon>Chordata</taxon>
        <taxon>Craniata</taxon>
        <taxon>Vertebrata</taxon>
        <taxon>Euteleostomi</taxon>
        <taxon>Actinopterygii</taxon>
        <taxon>Neopterygii</taxon>
        <taxon>Teleostei</taxon>
        <taxon>Anguilliformes</taxon>
        <taxon>Anguillidae</taxon>
        <taxon>Anguilla</taxon>
    </lineage>
</organism>
<proteinExistence type="predicted"/>
<protein>
    <submittedName>
        <fullName evidence="1">Uncharacterized protein</fullName>
    </submittedName>
</protein>
<reference evidence="1" key="1">
    <citation type="submission" date="2014-11" db="EMBL/GenBank/DDBJ databases">
        <authorList>
            <person name="Amaro Gonzalez C."/>
        </authorList>
    </citation>
    <scope>NUCLEOTIDE SEQUENCE</scope>
</reference>